<dbReference type="NCBIfam" id="TIGR00787">
    <property type="entry name" value="dctP"/>
    <property type="match status" value="1"/>
</dbReference>
<keyword evidence="2" id="KW-0813">Transport</keyword>
<organism evidence="4 5">
    <name type="scientific">Halalkalibacter wakoensis JCM 9140</name>
    <dbReference type="NCBI Taxonomy" id="1236970"/>
    <lineage>
        <taxon>Bacteria</taxon>
        <taxon>Bacillati</taxon>
        <taxon>Bacillota</taxon>
        <taxon>Bacilli</taxon>
        <taxon>Bacillales</taxon>
        <taxon>Bacillaceae</taxon>
        <taxon>Halalkalibacter</taxon>
    </lineage>
</organism>
<dbReference type="InterPro" id="IPR018389">
    <property type="entry name" value="DctP_fam"/>
</dbReference>
<dbReference type="Proteomes" id="UP000018890">
    <property type="component" value="Unassembled WGS sequence"/>
</dbReference>
<reference evidence="4" key="1">
    <citation type="journal article" date="2014" name="Genome Announc.">
        <title>Draft Genome Sequences of Three Alkaliphilic Bacillus Strains, Bacillus wakoensis JCM 9140T, Bacillus akibai JCM 9157T, and Bacillus hemicellulosilyticus JCM 9152T.</title>
        <authorList>
            <person name="Yuki M."/>
            <person name="Oshima K."/>
            <person name="Suda W."/>
            <person name="Oshida Y."/>
            <person name="Kitamura K."/>
            <person name="Iida T."/>
            <person name="Hattori M."/>
            <person name="Ohkuma M."/>
        </authorList>
    </citation>
    <scope>NUCLEOTIDE SEQUENCE [LARGE SCALE GENOMIC DNA]</scope>
    <source>
        <strain evidence="4">JCM 9140</strain>
    </source>
</reference>
<dbReference type="CDD" id="cd13603">
    <property type="entry name" value="PBP2_TRAP_Siap_TeaA_like"/>
    <property type="match status" value="1"/>
</dbReference>
<keyword evidence="3" id="KW-0732">Signal</keyword>
<dbReference type="RefSeq" id="WP_201769726.1">
    <property type="nucleotide sequence ID" value="NZ_BAUT01000081.1"/>
</dbReference>
<evidence type="ECO:0000313" key="4">
    <source>
        <dbReference type="EMBL" id="GAE28091.1"/>
    </source>
</evidence>
<dbReference type="NCBIfam" id="NF037995">
    <property type="entry name" value="TRAP_S1"/>
    <property type="match status" value="1"/>
</dbReference>
<dbReference type="InterPro" id="IPR004682">
    <property type="entry name" value="TRAP_DctP"/>
</dbReference>
<dbReference type="STRING" id="1236970.JCM9140_4285"/>
<dbReference type="PIRSF" id="PIRSF006470">
    <property type="entry name" value="DctB"/>
    <property type="match status" value="1"/>
</dbReference>
<dbReference type="PANTHER" id="PTHR33376:SF7">
    <property type="entry name" value="C4-DICARBOXYLATE-BINDING PROTEIN DCTB"/>
    <property type="match status" value="1"/>
</dbReference>
<accession>W4Q7N7</accession>
<dbReference type="PANTHER" id="PTHR33376">
    <property type="match status" value="1"/>
</dbReference>
<evidence type="ECO:0000256" key="2">
    <source>
        <dbReference type="ARBA" id="ARBA00022448"/>
    </source>
</evidence>
<comment type="caution">
    <text evidence="4">The sequence shown here is derived from an EMBL/GenBank/DDBJ whole genome shotgun (WGS) entry which is preliminary data.</text>
</comment>
<dbReference type="AlphaFoldDB" id="W4Q7N7"/>
<dbReference type="InterPro" id="IPR038404">
    <property type="entry name" value="TRAP_DctP_sf"/>
</dbReference>
<dbReference type="GO" id="GO:0030288">
    <property type="term" value="C:outer membrane-bounded periplasmic space"/>
    <property type="evidence" value="ECO:0007669"/>
    <property type="project" value="InterPro"/>
</dbReference>
<dbReference type="PROSITE" id="PS51257">
    <property type="entry name" value="PROKAR_LIPOPROTEIN"/>
    <property type="match status" value="1"/>
</dbReference>
<comment type="similarity">
    <text evidence="1">Belongs to the bacterial solute-binding protein 7 family.</text>
</comment>
<evidence type="ECO:0000313" key="5">
    <source>
        <dbReference type="Proteomes" id="UP000018890"/>
    </source>
</evidence>
<keyword evidence="5" id="KW-1185">Reference proteome</keyword>
<dbReference type="Pfam" id="PF03480">
    <property type="entry name" value="DctP"/>
    <property type="match status" value="1"/>
</dbReference>
<sequence length="347" mass="38313">MKKLLTVVLGLSIFAAGCGSSSETTEEISSETADGGETSGETIEMKLHHDLAPDSPQHIAAEKFGEIVAEKTNGQVEVSIFPANQLGDDSEVAQMIQTGSVEAGLIPTAKLSTVDSRLQLPDLPFIFPNREAAYAVLDGEVGDALLEGLSDVNLKGIAFWESGFKQFTHNERIETPDDFVGSKIRTMESPIVIEQFRALGANPVPISFTETYNALQQGVVDGQENPLVSIVKMKFFEVQDYTILSNHGYLGYAFILSETWFDGLSEDIQTAILEAANETTSFERELTQEQEEEFIQMIKDSGTEVYELTEEQKEAFQEQTRSVHEKFVDDIGSDLLEKTYEIVESLE</sequence>
<dbReference type="Gene3D" id="3.40.190.170">
    <property type="entry name" value="Bacterial extracellular solute-binding protein, family 7"/>
    <property type="match status" value="1"/>
</dbReference>
<evidence type="ECO:0000256" key="3">
    <source>
        <dbReference type="ARBA" id="ARBA00022729"/>
    </source>
</evidence>
<gene>
    <name evidence="4" type="ORF">JCM9140_4285</name>
</gene>
<dbReference type="GO" id="GO:0055085">
    <property type="term" value="P:transmembrane transport"/>
    <property type="evidence" value="ECO:0007669"/>
    <property type="project" value="InterPro"/>
</dbReference>
<protein>
    <submittedName>
        <fullName evidence="4">TRAP-type C4-dicarboxylate transport system</fullName>
    </submittedName>
</protein>
<proteinExistence type="inferred from homology"/>
<dbReference type="EMBL" id="BAUT01000081">
    <property type="protein sequence ID" value="GAE28091.1"/>
    <property type="molecule type" value="Genomic_DNA"/>
</dbReference>
<evidence type="ECO:0000256" key="1">
    <source>
        <dbReference type="ARBA" id="ARBA00009023"/>
    </source>
</evidence>
<name>W4Q7N7_9BACI</name>